<evidence type="ECO:0000259" key="2">
    <source>
        <dbReference type="Pfam" id="PF10544"/>
    </source>
</evidence>
<evidence type="ECO:0000256" key="1">
    <source>
        <dbReference type="SAM" id="MobiDB-lite"/>
    </source>
</evidence>
<organism evidence="3 4">
    <name type="scientific">Colletotrichum incanum</name>
    <name type="common">Soybean anthracnose fungus</name>
    <dbReference type="NCBI Taxonomy" id="1573173"/>
    <lineage>
        <taxon>Eukaryota</taxon>
        <taxon>Fungi</taxon>
        <taxon>Dikarya</taxon>
        <taxon>Ascomycota</taxon>
        <taxon>Pezizomycotina</taxon>
        <taxon>Sordariomycetes</taxon>
        <taxon>Hypocreomycetidae</taxon>
        <taxon>Glomerellales</taxon>
        <taxon>Glomerellaceae</taxon>
        <taxon>Colletotrichum</taxon>
        <taxon>Colletotrichum spaethianum species complex</taxon>
    </lineage>
</organism>
<keyword evidence="4" id="KW-1185">Reference proteome</keyword>
<gene>
    <name evidence="3" type="ORF">CI238_12270</name>
</gene>
<accession>A0A167EBT2</accession>
<reference evidence="3 4" key="1">
    <citation type="submission" date="2015-06" db="EMBL/GenBank/DDBJ databases">
        <title>Survival trade-offs in plant roots during colonization by closely related pathogenic and mutualistic fungi.</title>
        <authorList>
            <person name="Hacquard S."/>
            <person name="Kracher B."/>
            <person name="Hiruma K."/>
            <person name="Weinman A."/>
            <person name="Muench P."/>
            <person name="Garrido Oter R."/>
            <person name="Ver Loren van Themaat E."/>
            <person name="Dallerey J.-F."/>
            <person name="Damm U."/>
            <person name="Henrissat B."/>
            <person name="Lespinet O."/>
            <person name="Thon M."/>
            <person name="Kemen E."/>
            <person name="McHardy A.C."/>
            <person name="Schulze-Lefert P."/>
            <person name="O'Connell R.J."/>
        </authorList>
    </citation>
    <scope>NUCLEOTIDE SEQUENCE [LARGE SCALE GENOMIC DNA]</scope>
    <source>
        <strain evidence="3 4">MAFF 238704</strain>
    </source>
</reference>
<evidence type="ECO:0000313" key="4">
    <source>
        <dbReference type="Proteomes" id="UP000076584"/>
    </source>
</evidence>
<feature type="domain" description="Bacteriophage T5 Orf172 DNA-binding" evidence="2">
    <location>
        <begin position="92"/>
        <end position="186"/>
    </location>
</feature>
<evidence type="ECO:0000313" key="3">
    <source>
        <dbReference type="EMBL" id="KZL84937.1"/>
    </source>
</evidence>
<feature type="region of interest" description="Disordered" evidence="1">
    <location>
        <begin position="223"/>
        <end position="285"/>
    </location>
</feature>
<dbReference type="AlphaFoldDB" id="A0A167EBT2"/>
<proteinExistence type="predicted"/>
<dbReference type="Proteomes" id="UP000076584">
    <property type="component" value="Unassembled WGS sequence"/>
</dbReference>
<comment type="caution">
    <text evidence="3">The sequence shown here is derived from an EMBL/GenBank/DDBJ whole genome shotgun (WGS) entry which is preliminary data.</text>
</comment>
<sequence>MAPGQDMSTEGERIKFSVSVTTVTEAISTIAITPTNQTDDTIDSRNDTAVTVQRIIGVGLVRRPRERPLQDHTELLLKINKPFVLNEDTKYGVVYVQEHEARTGLFKIGHTKDMLKRAGNCKTSSAKVIYETPGGPFFAACKAKSLAGIALRCRNLIITECQRCGKGHTDWFEAPRESVLETVRTMEALVQLSAYESKNGKEWVLSAAAVEMIKNMDEFSLAGSKSSIKSTEEHPTGKTATSPVMQPSQESVTCISENSVPPSPLTSEEDLEETKTTATPEAINVGKDAKEKMSFKDTTKKIKGICMDYMESLLDRSPENTPGRR</sequence>
<protein>
    <recommendedName>
        <fullName evidence="2">Bacteriophage T5 Orf172 DNA-binding domain-containing protein</fullName>
    </recommendedName>
</protein>
<dbReference type="InterPro" id="IPR018306">
    <property type="entry name" value="Phage_T5_Orf172_DNA-bd"/>
</dbReference>
<name>A0A167EBT2_COLIC</name>
<dbReference type="Pfam" id="PF10544">
    <property type="entry name" value="T5orf172"/>
    <property type="match status" value="1"/>
</dbReference>
<feature type="compositionally biased region" description="Polar residues" evidence="1">
    <location>
        <begin position="238"/>
        <end position="260"/>
    </location>
</feature>
<dbReference type="EMBL" id="LFIW01000751">
    <property type="protein sequence ID" value="KZL84937.1"/>
    <property type="molecule type" value="Genomic_DNA"/>
</dbReference>